<gene>
    <name evidence="1" type="ORF">ERS007739_05709</name>
</gene>
<comment type="caution">
    <text evidence="1">The sequence shown here is derived from an EMBL/GenBank/DDBJ whole genome shotgun (WGS) entry which is preliminary data.</text>
</comment>
<name>A0A916PDV7_MYCTX</name>
<sequence length="35" mass="3416">MSVARSMAARTLGSGPNTVSLLASLMAPGTVLPGT</sequence>
<evidence type="ECO:0000313" key="2">
    <source>
        <dbReference type="Proteomes" id="UP000039021"/>
    </source>
</evidence>
<evidence type="ECO:0000313" key="1">
    <source>
        <dbReference type="EMBL" id="CPC50417.1"/>
    </source>
</evidence>
<dbReference type="EMBL" id="CSBK01005247">
    <property type="protein sequence ID" value="CPC50417.1"/>
    <property type="molecule type" value="Genomic_DNA"/>
</dbReference>
<protein>
    <submittedName>
        <fullName evidence="1">Uncharacterized protein</fullName>
    </submittedName>
</protein>
<accession>A0A916PDV7</accession>
<organism evidence="1 2">
    <name type="scientific">Mycobacterium tuberculosis</name>
    <dbReference type="NCBI Taxonomy" id="1773"/>
    <lineage>
        <taxon>Bacteria</taxon>
        <taxon>Bacillati</taxon>
        <taxon>Actinomycetota</taxon>
        <taxon>Actinomycetes</taxon>
        <taxon>Mycobacteriales</taxon>
        <taxon>Mycobacteriaceae</taxon>
        <taxon>Mycobacterium</taxon>
        <taxon>Mycobacterium tuberculosis complex</taxon>
    </lineage>
</organism>
<proteinExistence type="predicted"/>
<reference evidence="2" key="1">
    <citation type="submission" date="2015-03" db="EMBL/GenBank/DDBJ databases">
        <authorList>
            <consortium name="Pathogen Informatics"/>
        </authorList>
    </citation>
    <scope>NUCLEOTIDE SEQUENCE [LARGE SCALE GENOMIC DNA]</scope>
    <source>
        <strain evidence="2">N09902308</strain>
    </source>
</reference>
<dbReference type="AlphaFoldDB" id="A0A916PDV7"/>
<dbReference type="Proteomes" id="UP000039021">
    <property type="component" value="Unassembled WGS sequence"/>
</dbReference>